<dbReference type="EMBL" id="AP027728">
    <property type="protein sequence ID" value="BDZ39045.1"/>
    <property type="molecule type" value="Genomic_DNA"/>
</dbReference>
<accession>A0ABN6X4B7</accession>
<name>A0ABN6X4B7_9MICO</name>
<evidence type="ECO:0000259" key="2">
    <source>
        <dbReference type="Pfam" id="PF22422"/>
    </source>
</evidence>
<dbReference type="Pfam" id="PF22422">
    <property type="entry name" value="MGH1-like_GH"/>
    <property type="match status" value="1"/>
</dbReference>
<evidence type="ECO:0000313" key="4">
    <source>
        <dbReference type="Proteomes" id="UP001321543"/>
    </source>
</evidence>
<dbReference type="InterPro" id="IPR054491">
    <property type="entry name" value="MGH1-like_GH"/>
</dbReference>
<keyword evidence="4" id="KW-1185">Reference proteome</keyword>
<organism evidence="3 4">
    <name type="scientific">Microbacterium suwonense</name>
    <dbReference type="NCBI Taxonomy" id="683047"/>
    <lineage>
        <taxon>Bacteria</taxon>
        <taxon>Bacillati</taxon>
        <taxon>Actinomycetota</taxon>
        <taxon>Actinomycetes</taxon>
        <taxon>Micrococcales</taxon>
        <taxon>Microbacteriaceae</taxon>
        <taxon>Microbacterium</taxon>
    </lineage>
</organism>
<dbReference type="Proteomes" id="UP001321543">
    <property type="component" value="Chromosome"/>
</dbReference>
<dbReference type="RefSeq" id="WP_378761813.1">
    <property type="nucleotide sequence ID" value="NZ_JBHSLY010000004.1"/>
</dbReference>
<evidence type="ECO:0000256" key="1">
    <source>
        <dbReference type="SAM" id="MobiDB-lite"/>
    </source>
</evidence>
<gene>
    <name evidence="3" type="ORF">GCM10025863_16590</name>
</gene>
<dbReference type="InterPro" id="IPR008928">
    <property type="entry name" value="6-hairpin_glycosidase_sf"/>
</dbReference>
<protein>
    <recommendedName>
        <fullName evidence="2">Mannosylglycerate hydrolase MGH1-like glycoside hydrolase domain-containing protein</fullName>
    </recommendedName>
</protein>
<evidence type="ECO:0000313" key="3">
    <source>
        <dbReference type="EMBL" id="BDZ39045.1"/>
    </source>
</evidence>
<reference evidence="4" key="1">
    <citation type="journal article" date="2019" name="Int. J. Syst. Evol. Microbiol.">
        <title>The Global Catalogue of Microorganisms (GCM) 10K type strain sequencing project: providing services to taxonomists for standard genome sequencing and annotation.</title>
        <authorList>
            <consortium name="The Broad Institute Genomics Platform"/>
            <consortium name="The Broad Institute Genome Sequencing Center for Infectious Disease"/>
            <person name="Wu L."/>
            <person name="Ma J."/>
        </authorList>
    </citation>
    <scope>NUCLEOTIDE SEQUENCE [LARGE SCALE GENOMIC DNA]</scope>
    <source>
        <strain evidence="4">NBRC 106310</strain>
    </source>
</reference>
<feature type="compositionally biased region" description="Basic and acidic residues" evidence="1">
    <location>
        <begin position="1"/>
        <end position="11"/>
    </location>
</feature>
<proteinExistence type="predicted"/>
<dbReference type="InterPro" id="IPR012341">
    <property type="entry name" value="6hp_glycosidase-like_sf"/>
</dbReference>
<dbReference type="Gene3D" id="1.50.10.10">
    <property type="match status" value="1"/>
</dbReference>
<dbReference type="SUPFAM" id="SSF48208">
    <property type="entry name" value="Six-hairpin glycosidases"/>
    <property type="match status" value="1"/>
</dbReference>
<sequence>MTETARAEARRRAGQGPTAARAGIAGTPFGEQITASGIAFAAVGGPLETRWHRALTELAQCIRPIADAAVLNEGGVYDGCWLESTGTINTDVLARFAPDIAADTLRQFAQLQREDGMLPYKVTPDGPGFSQIQIVTPLARVVWRHHQRTGDDALLRRMYDAMVRYDAWLARYRDTRGSGGVEAFCTFDTGHDLSPRFWFAPDRAFRADARQIDPGSATMPYIAPDLTANVACQRSYLAVIAEALGEDPRPWRDAAQRSLDALYTQCFHDEDALFYDRDRSGRPVRIASDVLLRVLACEVGDADFFAASLRRYLMHTGKFLAHYGFTTIAMDDPRFDHDASRNSWAGPVNFLAQLRAPDAFEQHGHVAELALTAQPTLAALAVADAFPQCLDPWSGAAGFTEVYSPSILWFLDALERHSGILPHHDGTVWFSGLTPTRLEHGAAAEAIAYARTIGGADWELVADDELVEVHRDGELAFSFPRGWRVQTDAAGGVIAVIGLAAQPVEGELMIAGARAGASAVVPLRVAPNERITLSGGAIGVREARPFVSPVF</sequence>
<feature type="region of interest" description="Disordered" evidence="1">
    <location>
        <begin position="1"/>
        <end position="24"/>
    </location>
</feature>
<feature type="domain" description="Mannosylglycerate hydrolase MGH1-like glycoside hydrolase" evidence="2">
    <location>
        <begin position="93"/>
        <end position="403"/>
    </location>
</feature>